<name>A0AA41X145_9ALTE</name>
<protein>
    <submittedName>
        <fullName evidence="1">Uncharacterized protein</fullName>
    </submittedName>
</protein>
<feature type="non-terminal residue" evidence="1">
    <location>
        <position position="80"/>
    </location>
</feature>
<feature type="non-terminal residue" evidence="1">
    <location>
        <position position="1"/>
    </location>
</feature>
<reference evidence="1" key="1">
    <citation type="submission" date="2022-07" db="EMBL/GenBank/DDBJ databases">
        <title>Characterization of the Novel Bacterium Alteromonas immobilis LMIT006 and Alteromonas gregis LMIT007.</title>
        <authorList>
            <person name="Lin X."/>
        </authorList>
    </citation>
    <scope>NUCLEOTIDE SEQUENCE</scope>
    <source>
        <strain evidence="1">LMIT007</strain>
    </source>
</reference>
<sequence>ELNAMNEEILLMLEDNEYGLNRIVAISESLRTYSHFGEQLTDSVDLNECITKMLKVASTSLPDTVNMNFDMAEDLQAIAG</sequence>
<dbReference type="RefSeq" id="WP_254102833.1">
    <property type="nucleotide sequence ID" value="NZ_JANATA010000312.1"/>
</dbReference>
<dbReference type="Proteomes" id="UP001165413">
    <property type="component" value="Unassembled WGS sequence"/>
</dbReference>
<proteinExistence type="predicted"/>
<accession>A0AA41X145</accession>
<gene>
    <name evidence="1" type="ORF">NLF92_13725</name>
</gene>
<dbReference type="AlphaFoldDB" id="A0AA41X145"/>
<dbReference type="EMBL" id="JANATA010000312">
    <property type="protein sequence ID" value="MCP3429995.1"/>
    <property type="molecule type" value="Genomic_DNA"/>
</dbReference>
<evidence type="ECO:0000313" key="2">
    <source>
        <dbReference type="Proteomes" id="UP001165413"/>
    </source>
</evidence>
<organism evidence="1 2">
    <name type="scientific">Opacimonas viscosa</name>
    <dbReference type="NCBI Taxonomy" id="2961944"/>
    <lineage>
        <taxon>Bacteria</taxon>
        <taxon>Pseudomonadati</taxon>
        <taxon>Pseudomonadota</taxon>
        <taxon>Gammaproteobacteria</taxon>
        <taxon>Alteromonadales</taxon>
        <taxon>Alteromonadaceae</taxon>
        <taxon>Opacimonas</taxon>
    </lineage>
</organism>
<keyword evidence="2" id="KW-1185">Reference proteome</keyword>
<comment type="caution">
    <text evidence="1">The sequence shown here is derived from an EMBL/GenBank/DDBJ whole genome shotgun (WGS) entry which is preliminary data.</text>
</comment>
<evidence type="ECO:0000313" key="1">
    <source>
        <dbReference type="EMBL" id="MCP3429995.1"/>
    </source>
</evidence>